<dbReference type="SUPFAM" id="SSF160240">
    <property type="entry name" value="Cation efflux protein cytoplasmic domain-like"/>
    <property type="match status" value="1"/>
</dbReference>
<evidence type="ECO:0000313" key="11">
    <source>
        <dbReference type="Proteomes" id="UP001139011"/>
    </source>
</evidence>
<dbReference type="EMBL" id="JAIWJX010000002">
    <property type="protein sequence ID" value="MCK6256835.1"/>
    <property type="molecule type" value="Genomic_DNA"/>
</dbReference>
<feature type="transmembrane region" description="Helical" evidence="7">
    <location>
        <begin position="115"/>
        <end position="136"/>
    </location>
</feature>
<protein>
    <submittedName>
        <fullName evidence="10">Cation diffusion facilitator family transporter</fullName>
    </submittedName>
</protein>
<reference evidence="10" key="1">
    <citation type="submission" date="2021-09" db="EMBL/GenBank/DDBJ databases">
        <title>Genome analysis of Fictibacillus sp. KIGAM418 isolated from marine sediment.</title>
        <authorList>
            <person name="Seo M.-J."/>
            <person name="Cho E.-S."/>
            <person name="Hwang C.Y."/>
        </authorList>
    </citation>
    <scope>NUCLEOTIDE SEQUENCE</scope>
    <source>
        <strain evidence="10">KIGAM418</strain>
    </source>
</reference>
<dbReference type="Pfam" id="PF01545">
    <property type="entry name" value="Cation_efflux"/>
    <property type="match status" value="1"/>
</dbReference>
<keyword evidence="3" id="KW-0813">Transport</keyword>
<keyword evidence="6 7" id="KW-0472">Membrane</keyword>
<dbReference type="InterPro" id="IPR058533">
    <property type="entry name" value="Cation_efflux_TM"/>
</dbReference>
<comment type="caution">
    <text evidence="10">The sequence shown here is derived from an EMBL/GenBank/DDBJ whole genome shotgun (WGS) entry which is preliminary data.</text>
</comment>
<dbReference type="FunFam" id="1.20.1510.10:FF:000006">
    <property type="entry name" value="Divalent cation efflux transporter"/>
    <property type="match status" value="1"/>
</dbReference>
<evidence type="ECO:0000259" key="9">
    <source>
        <dbReference type="Pfam" id="PF16916"/>
    </source>
</evidence>
<dbReference type="PANTHER" id="PTHR43840:SF50">
    <property type="entry name" value="MANGANESE EFFLUX SYSTEM PROTEIN MNES"/>
    <property type="match status" value="1"/>
</dbReference>
<feature type="transmembrane region" description="Helical" evidence="7">
    <location>
        <begin position="12"/>
        <end position="35"/>
    </location>
</feature>
<comment type="similarity">
    <text evidence="2">Belongs to the cation diffusion facilitator (CDF) transporter (TC 2.A.4) family.</text>
</comment>
<dbReference type="NCBIfam" id="TIGR01297">
    <property type="entry name" value="CDF"/>
    <property type="match status" value="1"/>
</dbReference>
<dbReference type="GO" id="GO:0016020">
    <property type="term" value="C:membrane"/>
    <property type="evidence" value="ECO:0007669"/>
    <property type="project" value="UniProtKB-SubCell"/>
</dbReference>
<proteinExistence type="inferred from homology"/>
<organism evidence="10 11">
    <name type="scientific">Fictibacillus marinisediminis</name>
    <dbReference type="NCBI Taxonomy" id="2878389"/>
    <lineage>
        <taxon>Bacteria</taxon>
        <taxon>Bacillati</taxon>
        <taxon>Bacillota</taxon>
        <taxon>Bacilli</taxon>
        <taxon>Bacillales</taxon>
        <taxon>Fictibacillaceae</taxon>
        <taxon>Fictibacillus</taxon>
    </lineage>
</organism>
<evidence type="ECO:0000256" key="7">
    <source>
        <dbReference type="SAM" id="Phobius"/>
    </source>
</evidence>
<dbReference type="Proteomes" id="UP001139011">
    <property type="component" value="Unassembled WGS sequence"/>
</dbReference>
<dbReference type="RefSeq" id="WP_248252447.1">
    <property type="nucleotide sequence ID" value="NZ_JAIWJX010000002.1"/>
</dbReference>
<dbReference type="Gene3D" id="3.30.70.1350">
    <property type="entry name" value="Cation efflux protein, cytoplasmic domain"/>
    <property type="match status" value="1"/>
</dbReference>
<dbReference type="PANTHER" id="PTHR43840">
    <property type="entry name" value="MITOCHONDRIAL METAL TRANSPORTER 1-RELATED"/>
    <property type="match status" value="1"/>
</dbReference>
<feature type="transmembrane region" description="Helical" evidence="7">
    <location>
        <begin position="82"/>
        <end position="103"/>
    </location>
</feature>
<dbReference type="SUPFAM" id="SSF161111">
    <property type="entry name" value="Cation efflux protein transmembrane domain-like"/>
    <property type="match status" value="1"/>
</dbReference>
<evidence type="ECO:0000256" key="1">
    <source>
        <dbReference type="ARBA" id="ARBA00004141"/>
    </source>
</evidence>
<dbReference type="AlphaFoldDB" id="A0A9X1XBJ9"/>
<keyword evidence="5 7" id="KW-1133">Transmembrane helix</keyword>
<accession>A0A9X1XBJ9</accession>
<feature type="domain" description="Cation efflux protein transmembrane" evidence="8">
    <location>
        <begin position="15"/>
        <end position="206"/>
    </location>
</feature>
<evidence type="ECO:0000256" key="5">
    <source>
        <dbReference type="ARBA" id="ARBA00022989"/>
    </source>
</evidence>
<feature type="domain" description="Cation efflux protein cytoplasmic" evidence="9">
    <location>
        <begin position="213"/>
        <end position="287"/>
    </location>
</feature>
<keyword evidence="4 7" id="KW-0812">Transmembrane</keyword>
<evidence type="ECO:0000256" key="2">
    <source>
        <dbReference type="ARBA" id="ARBA00008114"/>
    </source>
</evidence>
<comment type="subcellular location">
    <subcellularLocation>
        <location evidence="1">Membrane</location>
        <topology evidence="1">Multi-pass membrane protein</topology>
    </subcellularLocation>
</comment>
<evidence type="ECO:0000256" key="6">
    <source>
        <dbReference type="ARBA" id="ARBA00023136"/>
    </source>
</evidence>
<gene>
    <name evidence="10" type="ORF">LCY76_09535</name>
</gene>
<dbReference type="InterPro" id="IPR036837">
    <property type="entry name" value="Cation_efflux_CTD_sf"/>
</dbReference>
<dbReference type="InterPro" id="IPR027469">
    <property type="entry name" value="Cation_efflux_TMD_sf"/>
</dbReference>
<evidence type="ECO:0000256" key="4">
    <source>
        <dbReference type="ARBA" id="ARBA00022692"/>
    </source>
</evidence>
<dbReference type="Pfam" id="PF16916">
    <property type="entry name" value="ZT_dimer"/>
    <property type="match status" value="1"/>
</dbReference>
<dbReference type="InterPro" id="IPR002524">
    <property type="entry name" value="Cation_efflux"/>
</dbReference>
<name>A0A9X1XBJ9_9BACL</name>
<keyword evidence="11" id="KW-1185">Reference proteome</keyword>
<evidence type="ECO:0000256" key="3">
    <source>
        <dbReference type="ARBA" id="ARBA00022448"/>
    </source>
</evidence>
<sequence>MPAEKTQSKVERGVYLSLSAYIVLSLLKLGVGWFYSSEALVADGLNNSTDILASVAVLVGLKISRKPADRDHPYGHLRAETIASMIASFIMVVIGLEVFISAVKSIVEFNIKPPSTIAGFTAIVSAFVMLAVYRYNIKLARETDSQGLKAAALDNRSDAFVSIGAAVGIFGAQFGILWLDPLAAVLVALMIIKTGWDIFYETSHNLSDGFDYEEGKEMEKKILQVIGVKQVTDLKARNHGSSAIIDVTILVNPSLNVIESHEITENIEAMLKQAYKVGSISVHVEPHEMKKEVERNE</sequence>
<evidence type="ECO:0000259" key="8">
    <source>
        <dbReference type="Pfam" id="PF01545"/>
    </source>
</evidence>
<evidence type="ECO:0000313" key="10">
    <source>
        <dbReference type="EMBL" id="MCK6256835.1"/>
    </source>
</evidence>
<dbReference type="Gene3D" id="1.20.1510.10">
    <property type="entry name" value="Cation efflux protein transmembrane domain"/>
    <property type="match status" value="1"/>
</dbReference>
<dbReference type="GO" id="GO:0008324">
    <property type="term" value="F:monoatomic cation transmembrane transporter activity"/>
    <property type="evidence" value="ECO:0007669"/>
    <property type="project" value="InterPro"/>
</dbReference>
<dbReference type="InterPro" id="IPR050291">
    <property type="entry name" value="CDF_Transporter"/>
</dbReference>
<dbReference type="InterPro" id="IPR027470">
    <property type="entry name" value="Cation_efflux_CTD"/>
</dbReference>